<keyword evidence="3" id="KW-1185">Reference proteome</keyword>
<dbReference type="EMBL" id="JAUSTT010000006">
    <property type="protein sequence ID" value="MDQ0175486.1"/>
    <property type="molecule type" value="Genomic_DNA"/>
</dbReference>
<evidence type="ECO:0000259" key="1">
    <source>
        <dbReference type="Pfam" id="PF13276"/>
    </source>
</evidence>
<reference evidence="2 3" key="1">
    <citation type="submission" date="2023-07" db="EMBL/GenBank/DDBJ databases">
        <title>Genomic Encyclopedia of Type Strains, Phase IV (KMG-IV): sequencing the most valuable type-strain genomes for metagenomic binning, comparative biology and taxonomic classification.</title>
        <authorList>
            <person name="Goeker M."/>
        </authorList>
    </citation>
    <scope>NUCLEOTIDE SEQUENCE [LARGE SCALE GENOMIC DNA]</scope>
    <source>
        <strain evidence="2 3">DSM 23837</strain>
    </source>
</reference>
<sequence length="74" mass="8853">MGKKIQRSWELGRHPYAATRDHVLKQHILEIHKKHKQYGHPLMKTALRERGFFANYKRVDVCRIKCTIHHPKKG</sequence>
<evidence type="ECO:0000313" key="2">
    <source>
        <dbReference type="EMBL" id="MDQ0175486.1"/>
    </source>
</evidence>
<proteinExistence type="predicted"/>
<dbReference type="InterPro" id="IPR025948">
    <property type="entry name" value="HTH-like_dom"/>
</dbReference>
<dbReference type="Proteomes" id="UP001223586">
    <property type="component" value="Unassembled WGS sequence"/>
</dbReference>
<dbReference type="RefSeq" id="WP_307227836.1">
    <property type="nucleotide sequence ID" value="NZ_JAUSTT010000006.1"/>
</dbReference>
<name>A0ABT9WQP5_9BACI</name>
<accession>A0ABT9WQP5</accession>
<gene>
    <name evidence="2" type="ORF">J2S08_001320</name>
</gene>
<evidence type="ECO:0000313" key="3">
    <source>
        <dbReference type="Proteomes" id="UP001223586"/>
    </source>
</evidence>
<organism evidence="2 3">
    <name type="scientific">Bacillus chungangensis</name>
    <dbReference type="NCBI Taxonomy" id="587633"/>
    <lineage>
        <taxon>Bacteria</taxon>
        <taxon>Bacillati</taxon>
        <taxon>Bacillota</taxon>
        <taxon>Bacilli</taxon>
        <taxon>Bacillales</taxon>
        <taxon>Bacillaceae</taxon>
        <taxon>Bacillus</taxon>
    </lineage>
</organism>
<dbReference type="Pfam" id="PF13276">
    <property type="entry name" value="HTH_21"/>
    <property type="match status" value="1"/>
</dbReference>
<feature type="domain" description="HTH-like" evidence="1">
    <location>
        <begin position="21"/>
        <end position="59"/>
    </location>
</feature>
<protein>
    <recommendedName>
        <fullName evidence="1">HTH-like domain-containing protein</fullName>
    </recommendedName>
</protein>
<comment type="caution">
    <text evidence="2">The sequence shown here is derived from an EMBL/GenBank/DDBJ whole genome shotgun (WGS) entry which is preliminary data.</text>
</comment>